<keyword evidence="2" id="KW-0812">Transmembrane</keyword>
<dbReference type="Proteomes" id="UP000480548">
    <property type="component" value="Unassembled WGS sequence"/>
</dbReference>
<accession>A0A7C8JRT8</accession>
<feature type="region of interest" description="Disordered" evidence="1">
    <location>
        <begin position="1"/>
        <end position="93"/>
    </location>
</feature>
<dbReference type="EMBL" id="WIQZ01000031">
    <property type="protein sequence ID" value="KAF3135760.1"/>
    <property type="molecule type" value="Genomic_DNA"/>
</dbReference>
<feature type="transmembrane region" description="Helical" evidence="2">
    <location>
        <begin position="360"/>
        <end position="382"/>
    </location>
</feature>
<evidence type="ECO:0000256" key="2">
    <source>
        <dbReference type="SAM" id="Phobius"/>
    </source>
</evidence>
<proteinExistence type="predicted"/>
<organism evidence="3 4">
    <name type="scientific">Orbilia oligospora</name>
    <name type="common">Nematode-trapping fungus</name>
    <name type="synonym">Arthrobotrys oligospora</name>
    <dbReference type="NCBI Taxonomy" id="2813651"/>
    <lineage>
        <taxon>Eukaryota</taxon>
        <taxon>Fungi</taxon>
        <taxon>Dikarya</taxon>
        <taxon>Ascomycota</taxon>
        <taxon>Pezizomycotina</taxon>
        <taxon>Orbiliomycetes</taxon>
        <taxon>Orbiliales</taxon>
        <taxon>Orbiliaceae</taxon>
        <taxon>Orbilia</taxon>
    </lineage>
</organism>
<evidence type="ECO:0000313" key="3">
    <source>
        <dbReference type="EMBL" id="KAF3135760.1"/>
    </source>
</evidence>
<feature type="transmembrane region" description="Helical" evidence="2">
    <location>
        <begin position="317"/>
        <end position="340"/>
    </location>
</feature>
<feature type="compositionally biased region" description="Polar residues" evidence="1">
    <location>
        <begin position="8"/>
        <end position="30"/>
    </location>
</feature>
<reference evidence="3 4" key="1">
    <citation type="submission" date="2019-06" db="EMBL/GenBank/DDBJ databases">
        <authorList>
            <person name="Palmer J.M."/>
        </authorList>
    </citation>
    <scope>NUCLEOTIDE SEQUENCE [LARGE SCALE GENOMIC DNA]</scope>
    <source>
        <strain evidence="3 4">TWF703</strain>
    </source>
</reference>
<gene>
    <name evidence="3" type="ORF">TWF703_005854</name>
</gene>
<evidence type="ECO:0000313" key="4">
    <source>
        <dbReference type="Proteomes" id="UP000480548"/>
    </source>
</evidence>
<evidence type="ECO:0000256" key="1">
    <source>
        <dbReference type="SAM" id="MobiDB-lite"/>
    </source>
</evidence>
<keyword evidence="2" id="KW-1133">Transmembrane helix</keyword>
<name>A0A7C8JRT8_ORBOL</name>
<comment type="caution">
    <text evidence="3">The sequence shown here is derived from an EMBL/GenBank/DDBJ whole genome shotgun (WGS) entry which is preliminary data.</text>
</comment>
<feature type="transmembrane region" description="Helical" evidence="2">
    <location>
        <begin position="217"/>
        <end position="233"/>
    </location>
</feature>
<sequence>MSRRRNWRTASLPSLSHVRSTEHQINTDTGSSSSSSSTNAGLIEEKYPLPYRGRRVRSEGSPTPIQSINDLNFEPARGIDRRPMGDMQTTDGALEPRRELKSAPAHLFGGWTFPRRPGWPLEGNASRHGRGGSRRTEGLSELGQRLPIRPTESTLIAEQILQEALHRLKSVDEERQIGFDLTESENFHALGEHWPFMGILNSEWHLDRYRPTRGFHALMRYCYGFFMMVMRRIPPQLAPQRLIHWVYYDTNNFLFLIPLVSTALAMIGVLALVEVGYVYGHYTIIAEGPPGHKKIVFQHKPLTPDARKEVMSRPKLFLGYYGALAISSVGMCMHFIQFMVCMNGRSSVATPRKRPPVDCEFLPSVIFSIMYVGVFVSTVVLMERFMSETARKGVVMGYAGEYIGG</sequence>
<feature type="compositionally biased region" description="Polar residues" evidence="1">
    <location>
        <begin position="60"/>
        <end position="70"/>
    </location>
</feature>
<protein>
    <submittedName>
        <fullName evidence="3">Uncharacterized protein</fullName>
    </submittedName>
</protein>
<feature type="transmembrane region" description="Helical" evidence="2">
    <location>
        <begin position="253"/>
        <end position="273"/>
    </location>
</feature>
<keyword evidence="2" id="KW-0472">Membrane</keyword>
<dbReference type="AlphaFoldDB" id="A0A7C8JRT8"/>